<accession>A0A6A5TMD8</accession>
<dbReference type="Proteomes" id="UP000800035">
    <property type="component" value="Unassembled WGS sequence"/>
</dbReference>
<evidence type="ECO:0000313" key="2">
    <source>
        <dbReference type="Proteomes" id="UP000800035"/>
    </source>
</evidence>
<name>A0A6A5TMD8_9PLEO</name>
<sequence>MSAGQAQGSLEAEVADGYFLARESAGAMQQHGVSEAVALSHSRTPVSPVPLSPLYSSNIFIHLGSEQMHSYLHIRSLPLHCERCLDMQCSHVPRCIKTVNRSTKVASIPLLDPNAANGLYIHLWRIKHCATCVEARLPLLAACCMLHAAYQPSSPLQTQSASIIIPARMQRIYPLLHTHSAPEYTASF</sequence>
<reference evidence="1" key="1">
    <citation type="journal article" date="2020" name="Stud. Mycol.">
        <title>101 Dothideomycetes genomes: a test case for predicting lifestyles and emergence of pathogens.</title>
        <authorList>
            <person name="Haridas S."/>
            <person name="Albert R."/>
            <person name="Binder M."/>
            <person name="Bloem J."/>
            <person name="Labutti K."/>
            <person name="Salamov A."/>
            <person name="Andreopoulos B."/>
            <person name="Baker S."/>
            <person name="Barry K."/>
            <person name="Bills G."/>
            <person name="Bluhm B."/>
            <person name="Cannon C."/>
            <person name="Castanera R."/>
            <person name="Culley D."/>
            <person name="Daum C."/>
            <person name="Ezra D."/>
            <person name="Gonzalez J."/>
            <person name="Henrissat B."/>
            <person name="Kuo A."/>
            <person name="Liang C."/>
            <person name="Lipzen A."/>
            <person name="Lutzoni F."/>
            <person name="Magnuson J."/>
            <person name="Mondo S."/>
            <person name="Nolan M."/>
            <person name="Ohm R."/>
            <person name="Pangilinan J."/>
            <person name="Park H.-J."/>
            <person name="Ramirez L."/>
            <person name="Alfaro M."/>
            <person name="Sun H."/>
            <person name="Tritt A."/>
            <person name="Yoshinaga Y."/>
            <person name="Zwiers L.-H."/>
            <person name="Turgeon B."/>
            <person name="Goodwin S."/>
            <person name="Spatafora J."/>
            <person name="Crous P."/>
            <person name="Grigoriev I."/>
        </authorList>
    </citation>
    <scope>NUCLEOTIDE SEQUENCE</scope>
    <source>
        <strain evidence="1">CBS 675.92</strain>
    </source>
</reference>
<gene>
    <name evidence="1" type="ORF">CC80DRAFT_132470</name>
</gene>
<dbReference type="EMBL" id="ML977001">
    <property type="protein sequence ID" value="KAF1953895.1"/>
    <property type="molecule type" value="Genomic_DNA"/>
</dbReference>
<proteinExistence type="predicted"/>
<protein>
    <submittedName>
        <fullName evidence="1">Uncharacterized protein</fullName>
    </submittedName>
</protein>
<evidence type="ECO:0000313" key="1">
    <source>
        <dbReference type="EMBL" id="KAF1953895.1"/>
    </source>
</evidence>
<dbReference type="AlphaFoldDB" id="A0A6A5TMD8"/>
<organism evidence="1 2">
    <name type="scientific">Byssothecium circinans</name>
    <dbReference type="NCBI Taxonomy" id="147558"/>
    <lineage>
        <taxon>Eukaryota</taxon>
        <taxon>Fungi</taxon>
        <taxon>Dikarya</taxon>
        <taxon>Ascomycota</taxon>
        <taxon>Pezizomycotina</taxon>
        <taxon>Dothideomycetes</taxon>
        <taxon>Pleosporomycetidae</taxon>
        <taxon>Pleosporales</taxon>
        <taxon>Massarineae</taxon>
        <taxon>Massarinaceae</taxon>
        <taxon>Byssothecium</taxon>
    </lineage>
</organism>
<keyword evidence="2" id="KW-1185">Reference proteome</keyword>